<organism evidence="2 3">
    <name type="scientific">Heterorhabditis bacteriophora</name>
    <name type="common">Entomopathogenic nematode worm</name>
    <dbReference type="NCBI Taxonomy" id="37862"/>
    <lineage>
        <taxon>Eukaryota</taxon>
        <taxon>Metazoa</taxon>
        <taxon>Ecdysozoa</taxon>
        <taxon>Nematoda</taxon>
        <taxon>Chromadorea</taxon>
        <taxon>Rhabditida</taxon>
        <taxon>Rhabditina</taxon>
        <taxon>Rhabditomorpha</taxon>
        <taxon>Strongyloidea</taxon>
        <taxon>Heterorhabditidae</taxon>
        <taxon>Heterorhabditis</taxon>
    </lineage>
</organism>
<name>A0A1I7XLH4_HETBA</name>
<evidence type="ECO:0000313" key="2">
    <source>
        <dbReference type="Proteomes" id="UP000095283"/>
    </source>
</evidence>
<feature type="region of interest" description="Disordered" evidence="1">
    <location>
        <begin position="1"/>
        <end position="23"/>
    </location>
</feature>
<sequence>MSTTGVNMRSGSKSRILDDDIEE</sequence>
<dbReference type="WBParaSite" id="Hba_18575">
    <property type="protein sequence ID" value="Hba_18575"/>
    <property type="gene ID" value="Hba_18575"/>
</dbReference>
<protein>
    <submittedName>
        <fullName evidence="3">Movement protein</fullName>
    </submittedName>
</protein>
<evidence type="ECO:0000313" key="3">
    <source>
        <dbReference type="WBParaSite" id="Hba_18575"/>
    </source>
</evidence>
<feature type="compositionally biased region" description="Polar residues" evidence="1">
    <location>
        <begin position="1"/>
        <end position="13"/>
    </location>
</feature>
<dbReference type="AlphaFoldDB" id="A0A1I7XLH4"/>
<evidence type="ECO:0000256" key="1">
    <source>
        <dbReference type="SAM" id="MobiDB-lite"/>
    </source>
</evidence>
<keyword evidence="2" id="KW-1185">Reference proteome</keyword>
<dbReference type="Proteomes" id="UP000095283">
    <property type="component" value="Unplaced"/>
</dbReference>
<accession>A0A1I7XLH4</accession>
<proteinExistence type="predicted"/>
<reference evidence="3" key="1">
    <citation type="submission" date="2016-11" db="UniProtKB">
        <authorList>
            <consortium name="WormBaseParasite"/>
        </authorList>
    </citation>
    <scope>IDENTIFICATION</scope>
</reference>